<reference evidence="2" key="2">
    <citation type="submission" date="2012-03" db="EMBL/GenBank/DDBJ databases">
        <title>The complete genome sequence of the pioneer microbe on fresh volcanic deposit, Leptospirillum ferrooxidans strain C2-3.</title>
        <authorList>
            <person name="Fujimura R."/>
            <person name="Sato Y."/>
            <person name="Nishizawa T."/>
            <person name="Nanba K."/>
            <person name="Oshima K."/>
            <person name="Hattori M."/>
            <person name="Kamijo T."/>
            <person name="Ohta H."/>
        </authorList>
    </citation>
    <scope>NUCLEOTIDE SEQUENCE [LARGE SCALE GENOMIC DNA]</scope>
    <source>
        <strain evidence="2">C2-3</strain>
    </source>
</reference>
<reference evidence="1 2" key="1">
    <citation type="journal article" date="2012" name="J. Bacteriol.">
        <title>Complete Genome Sequence of Leptospirillum ferrooxidans Strain C2-3, Isolated from a Fresh Volcanic Ash Deposit on the Island of Miyake, Japan.</title>
        <authorList>
            <person name="Fujimura R."/>
            <person name="Sato Y."/>
            <person name="Nishizawa T."/>
            <person name="Oshima K."/>
            <person name="Kim S.-W."/>
            <person name="Hattori M."/>
            <person name="Kamijo T."/>
            <person name="Ohta H."/>
        </authorList>
    </citation>
    <scope>NUCLEOTIDE SEQUENCE [LARGE SCALE GENOMIC DNA]</scope>
    <source>
        <strain evidence="1 2">C2-3</strain>
    </source>
</reference>
<name>I0IQB3_LEPFC</name>
<protein>
    <submittedName>
        <fullName evidence="1">Uncharacterized protein</fullName>
    </submittedName>
</protein>
<sequence length="138" mass="15589">MTGLSVSRFRSLPEVILQTPLKLGDGERVLKTIRRERKCQDHGAPEGKTFVFLGKHEIRMLPDHASYYLVLPEGKSCDPFRMLARFFKTHPMDPGGHLNVGEGGAVLGIDLRFSKMILLRQRVEEKALSGKHAPRKKL</sequence>
<dbReference type="KEGG" id="lfc:LFE_1783"/>
<dbReference type="PATRIC" id="fig|1162668.3.peg.2118"/>
<accession>I0IQB3</accession>
<dbReference type="EMBL" id="AP012342">
    <property type="protein sequence ID" value="BAM07462.1"/>
    <property type="molecule type" value="Genomic_DNA"/>
</dbReference>
<dbReference type="HOGENOM" id="CLU_1852710_0_0_0"/>
<dbReference type="AlphaFoldDB" id="I0IQB3"/>
<organism evidence="1 2">
    <name type="scientific">Leptospirillum ferrooxidans (strain C2-3)</name>
    <dbReference type="NCBI Taxonomy" id="1162668"/>
    <lineage>
        <taxon>Bacteria</taxon>
        <taxon>Pseudomonadati</taxon>
        <taxon>Nitrospirota</taxon>
        <taxon>Nitrospiria</taxon>
        <taxon>Nitrospirales</taxon>
        <taxon>Nitrospiraceae</taxon>
        <taxon>Leptospirillum</taxon>
    </lineage>
</organism>
<gene>
    <name evidence="1" type="ordered locus">LFE_1783</name>
</gene>
<dbReference type="Proteomes" id="UP000007382">
    <property type="component" value="Chromosome"/>
</dbReference>
<keyword evidence="2" id="KW-1185">Reference proteome</keyword>
<dbReference type="STRING" id="1162668.LFE_1783"/>
<proteinExistence type="predicted"/>
<evidence type="ECO:0000313" key="2">
    <source>
        <dbReference type="Proteomes" id="UP000007382"/>
    </source>
</evidence>
<evidence type="ECO:0000313" key="1">
    <source>
        <dbReference type="EMBL" id="BAM07462.1"/>
    </source>
</evidence>